<dbReference type="Pfam" id="PF25545">
    <property type="entry name" value="DUF7924"/>
    <property type="match status" value="1"/>
</dbReference>
<feature type="domain" description="DUF7924" evidence="2">
    <location>
        <begin position="164"/>
        <end position="330"/>
    </location>
</feature>
<feature type="region of interest" description="Disordered" evidence="1">
    <location>
        <begin position="402"/>
        <end position="508"/>
    </location>
</feature>
<reference evidence="3 4" key="1">
    <citation type="journal article" date="2016" name="Genome Biol. Evol.">
        <title>Divergent and convergent evolution of fungal pathogenicity.</title>
        <authorList>
            <person name="Shang Y."/>
            <person name="Xiao G."/>
            <person name="Zheng P."/>
            <person name="Cen K."/>
            <person name="Zhan S."/>
            <person name="Wang C."/>
        </authorList>
    </citation>
    <scope>NUCLEOTIDE SEQUENCE [LARGE SCALE GENOMIC DNA]</scope>
    <source>
        <strain evidence="3 4">RCEF 264</strain>
    </source>
</reference>
<feature type="region of interest" description="Disordered" evidence="1">
    <location>
        <begin position="1"/>
        <end position="126"/>
    </location>
</feature>
<evidence type="ECO:0000313" key="3">
    <source>
        <dbReference type="EMBL" id="OAA63243.1"/>
    </source>
</evidence>
<keyword evidence="4" id="KW-1185">Reference proteome</keyword>
<dbReference type="InterPro" id="IPR057684">
    <property type="entry name" value="DUF7924"/>
</dbReference>
<evidence type="ECO:0000259" key="2">
    <source>
        <dbReference type="Pfam" id="PF25545"/>
    </source>
</evidence>
<organism evidence="3 4">
    <name type="scientific">Niveomyces insectorum RCEF 264</name>
    <dbReference type="NCBI Taxonomy" id="1081102"/>
    <lineage>
        <taxon>Eukaryota</taxon>
        <taxon>Fungi</taxon>
        <taxon>Dikarya</taxon>
        <taxon>Ascomycota</taxon>
        <taxon>Pezizomycotina</taxon>
        <taxon>Sordariomycetes</taxon>
        <taxon>Hypocreomycetidae</taxon>
        <taxon>Hypocreales</taxon>
        <taxon>Cordycipitaceae</taxon>
        <taxon>Niveomyces</taxon>
    </lineage>
</organism>
<proteinExistence type="predicted"/>
<dbReference type="Proteomes" id="UP000076874">
    <property type="component" value="Unassembled WGS sequence"/>
</dbReference>
<feature type="compositionally biased region" description="Polar residues" evidence="1">
    <location>
        <begin position="348"/>
        <end position="359"/>
    </location>
</feature>
<feature type="compositionally biased region" description="Low complexity" evidence="1">
    <location>
        <begin position="460"/>
        <end position="471"/>
    </location>
</feature>
<dbReference type="AlphaFoldDB" id="A0A167W253"/>
<dbReference type="OrthoDB" id="5424149at2759"/>
<dbReference type="EMBL" id="AZHD01000005">
    <property type="protein sequence ID" value="OAA63243.1"/>
    <property type="molecule type" value="Genomic_DNA"/>
</dbReference>
<sequence>MDKKQASPELLQAELLPTQGEEAPANPPSRKRQVAADSDDDKPQPKRARLTRKNLAQFNKMGKKKATDPTDESKSTKTTSTTSSGFAEKARKNGILPPLNSKPPKNLEDIRKRYAKSRATASPPGSVYEHYAHRIEKAGNEATVAAQVSRHVLKEYDDEGYTQSFDRSFTGFPDDVGFNDGLSAPQPDFVEGLEIGEYDPVPVDDHIPGAALYKDDPYSLVLPHVAGEWKGPSGNMGTARLQGAYDGAALVFARNQALSRLGKPDPPGHAEVTTFTTDGTTLDQYAHYAEESEDGTTRYHQYRVKSTNLIDSHEDFRDGYKHLRNAQDHARNQSYALRDDLREHWKQQRSTLQPITEGTSLLIPDSQATPYEDTNPHQADYGTSTHEETVPYEDEGDYEVVEHQPVPQPTPPASSKHKSSKTPSRHSHHSHHSHTTPHSSKAPSSTHSSTHSSGGKRKASSSQSSHGSSGHVSKHKSYWKKDAVSGRYYHRYSDGTVSWLDDEEDERD</sequence>
<protein>
    <recommendedName>
        <fullName evidence="2">DUF7924 domain-containing protein</fullName>
    </recommendedName>
</protein>
<accession>A0A167W253</accession>
<dbReference type="STRING" id="1081102.A0A167W253"/>
<evidence type="ECO:0000256" key="1">
    <source>
        <dbReference type="SAM" id="MobiDB-lite"/>
    </source>
</evidence>
<gene>
    <name evidence="3" type="ORF">SPI_03406</name>
</gene>
<feature type="compositionally biased region" description="Basic residues" evidence="1">
    <location>
        <begin position="415"/>
        <end position="435"/>
    </location>
</feature>
<comment type="caution">
    <text evidence="3">The sequence shown here is derived from an EMBL/GenBank/DDBJ whole genome shotgun (WGS) entry which is preliminary data.</text>
</comment>
<feature type="compositionally biased region" description="Low complexity" evidence="1">
    <location>
        <begin position="436"/>
        <end position="453"/>
    </location>
</feature>
<feature type="region of interest" description="Disordered" evidence="1">
    <location>
        <begin position="348"/>
        <end position="389"/>
    </location>
</feature>
<feature type="compositionally biased region" description="Basic and acidic residues" evidence="1">
    <location>
        <begin position="65"/>
        <end position="75"/>
    </location>
</feature>
<evidence type="ECO:0000313" key="4">
    <source>
        <dbReference type="Proteomes" id="UP000076874"/>
    </source>
</evidence>
<name>A0A167W253_9HYPO</name>